<dbReference type="EMBL" id="LSRL02000463">
    <property type="protein sequence ID" value="TDG40875.1"/>
    <property type="molecule type" value="Genomic_DNA"/>
</dbReference>
<proteinExistence type="predicted"/>
<keyword evidence="3" id="KW-1185">Reference proteome</keyword>
<protein>
    <submittedName>
        <fullName evidence="2">Uncharacterized protein</fullName>
    </submittedName>
</protein>
<evidence type="ECO:0000313" key="2">
    <source>
        <dbReference type="EMBL" id="TDG40875.1"/>
    </source>
</evidence>
<dbReference type="AlphaFoldDB" id="A0A484AZ68"/>
<reference evidence="2 3" key="1">
    <citation type="journal article" date="2019" name="J. Hered.">
        <title>An Improved Genome Assembly for Drosophila navojoa, the Basal Species in the mojavensis Cluster.</title>
        <authorList>
            <person name="Vanderlinde T."/>
            <person name="Dupim E.G."/>
            <person name="Nazario-Yepiz N.O."/>
            <person name="Carvalho A.B."/>
        </authorList>
    </citation>
    <scope>NUCLEOTIDE SEQUENCE [LARGE SCALE GENOMIC DNA]</scope>
    <source>
        <strain evidence="2">Navoj_Jal97</strain>
        <tissue evidence="2">Whole organism</tissue>
    </source>
</reference>
<dbReference type="OMA" id="NSGDCCT"/>
<gene>
    <name evidence="2" type="ORF">AWZ03_012698</name>
</gene>
<evidence type="ECO:0000256" key="1">
    <source>
        <dbReference type="SAM" id="MobiDB-lite"/>
    </source>
</evidence>
<feature type="region of interest" description="Disordered" evidence="1">
    <location>
        <begin position="86"/>
        <end position="108"/>
    </location>
</feature>
<dbReference type="InterPro" id="IPR000408">
    <property type="entry name" value="Reg_chr_condens"/>
</dbReference>
<name>A0A484AZ68_DRONA</name>
<accession>A0A484AZ68</accession>
<comment type="caution">
    <text evidence="2">The sequence shown here is derived from an EMBL/GenBank/DDBJ whole genome shotgun (WGS) entry which is preliminary data.</text>
</comment>
<sequence>MWHVACGMRHAASIHGSPSAPAHPSLASSRASLACLGHPLALCNSLIINSGDCCTAATPTPTPTPTPTLWLPVGNANTRLCHQQRRWQRRQGARAGTDSPHATKSFVP</sequence>
<dbReference type="Proteomes" id="UP000295192">
    <property type="component" value="Unassembled WGS sequence"/>
</dbReference>
<dbReference type="PROSITE" id="PS00626">
    <property type="entry name" value="RCC1_2"/>
    <property type="match status" value="1"/>
</dbReference>
<organism evidence="2 3">
    <name type="scientific">Drosophila navojoa</name>
    <name type="common">Fruit fly</name>
    <dbReference type="NCBI Taxonomy" id="7232"/>
    <lineage>
        <taxon>Eukaryota</taxon>
        <taxon>Metazoa</taxon>
        <taxon>Ecdysozoa</taxon>
        <taxon>Arthropoda</taxon>
        <taxon>Hexapoda</taxon>
        <taxon>Insecta</taxon>
        <taxon>Pterygota</taxon>
        <taxon>Neoptera</taxon>
        <taxon>Endopterygota</taxon>
        <taxon>Diptera</taxon>
        <taxon>Brachycera</taxon>
        <taxon>Muscomorpha</taxon>
        <taxon>Ephydroidea</taxon>
        <taxon>Drosophilidae</taxon>
        <taxon>Drosophila</taxon>
    </lineage>
</organism>
<evidence type="ECO:0000313" key="3">
    <source>
        <dbReference type="Proteomes" id="UP000295192"/>
    </source>
</evidence>